<dbReference type="KEGG" id="cpw:9695628"/>
<feature type="domain" description="Ubiquitin-like" evidence="2">
    <location>
        <begin position="235"/>
        <end position="313"/>
    </location>
</feature>
<dbReference type="OrthoDB" id="1640476at2759"/>
<dbReference type="VEuPathDB" id="FungiDB:CPC735_033240"/>
<dbReference type="Proteomes" id="UP000009084">
    <property type="component" value="Unassembled WGS sequence"/>
</dbReference>
<evidence type="ECO:0000259" key="2">
    <source>
        <dbReference type="PROSITE" id="PS50053"/>
    </source>
</evidence>
<evidence type="ECO:0000313" key="3">
    <source>
        <dbReference type="EMBL" id="EER27988.1"/>
    </source>
</evidence>
<dbReference type="EMBL" id="ACFW01000025">
    <property type="protein sequence ID" value="EER27988.1"/>
    <property type="molecule type" value="Genomic_DNA"/>
</dbReference>
<dbReference type="InterPro" id="IPR039869">
    <property type="entry name" value="UBTD1/2"/>
</dbReference>
<reference evidence="3 4" key="1">
    <citation type="journal article" date="2009" name="Genome Res.">
        <title>Comparative genomic analyses of the human fungal pathogens Coccidioides and their relatives.</title>
        <authorList>
            <person name="Sharpton T.J."/>
            <person name="Stajich J.E."/>
            <person name="Rounsley S.D."/>
            <person name="Gardner M.J."/>
            <person name="Wortman J.R."/>
            <person name="Jordar V.S."/>
            <person name="Maiti R."/>
            <person name="Kodira C.D."/>
            <person name="Neafsey D.E."/>
            <person name="Zeng Q."/>
            <person name="Hung C.-Y."/>
            <person name="McMahan C."/>
            <person name="Muszewska A."/>
            <person name="Grynberg M."/>
            <person name="Mandel M.A."/>
            <person name="Kellner E.M."/>
            <person name="Barker B.M."/>
            <person name="Galgiani J.N."/>
            <person name="Orbach M.J."/>
            <person name="Kirkland T.N."/>
            <person name="Cole G.T."/>
            <person name="Henn M.R."/>
            <person name="Birren B.W."/>
            <person name="Taylor J.W."/>
        </authorList>
    </citation>
    <scope>NUCLEOTIDE SEQUENCE [LARGE SCALE GENOMIC DNA]</scope>
    <source>
        <strain evidence="4">C735</strain>
    </source>
</reference>
<comment type="caution">
    <text evidence="3">The sequence shown here is derived from an EMBL/GenBank/DDBJ whole genome shotgun (WGS) entry which is preliminary data.</text>
</comment>
<dbReference type="Pfam" id="PF16455">
    <property type="entry name" value="UBD"/>
    <property type="match status" value="1"/>
</dbReference>
<accession>C5P5J8</accession>
<organism evidence="3 4">
    <name type="scientific">Coccidioides posadasii (strain C735)</name>
    <name type="common">Valley fever fungus</name>
    <dbReference type="NCBI Taxonomy" id="222929"/>
    <lineage>
        <taxon>Eukaryota</taxon>
        <taxon>Fungi</taxon>
        <taxon>Dikarya</taxon>
        <taxon>Ascomycota</taxon>
        <taxon>Pezizomycotina</taxon>
        <taxon>Eurotiomycetes</taxon>
        <taxon>Eurotiomycetidae</taxon>
        <taxon>Onygenales</taxon>
        <taxon>Onygenaceae</taxon>
        <taxon>Coccidioides</taxon>
    </lineage>
</organism>
<dbReference type="InterPro" id="IPR000626">
    <property type="entry name" value="Ubiquitin-like_dom"/>
</dbReference>
<name>C5P5J8_COCP7</name>
<dbReference type="HOGENOM" id="CLU_054816_2_0_1"/>
<feature type="compositionally biased region" description="Polar residues" evidence="1">
    <location>
        <begin position="28"/>
        <end position="38"/>
    </location>
</feature>
<dbReference type="Gene3D" id="1.20.225.20">
    <property type="entry name" value="Ub domain-containing protein, DC-UbP/UBTD2, N-terminal domain"/>
    <property type="match status" value="1"/>
</dbReference>
<dbReference type="PROSITE" id="PS50053">
    <property type="entry name" value="UBIQUITIN_2"/>
    <property type="match status" value="1"/>
</dbReference>
<evidence type="ECO:0000313" key="4">
    <source>
        <dbReference type="Proteomes" id="UP000009084"/>
    </source>
</evidence>
<dbReference type="SUPFAM" id="SSF54236">
    <property type="entry name" value="Ubiquitin-like"/>
    <property type="match status" value="1"/>
</dbReference>
<proteinExistence type="predicted"/>
<sequence length="313" mass="34465">MISSIQGCCLSRDPSGFPHAAHADQGQHAESFQGTNPATEGAGPNTPGLSRSLSRSRSNASTSRPPHSTRRRHHAVALSEHYNQPIRLHVWRSKRRAWSKAQIDRERQEFFDTRVTGRPEVWAALKLAISLMRSGDLPTAQSIIDAAGVTVPTGDLCDGCYDENGALYRLPQVIVSDPSNIVDARGGEEDMRSGEADDEVTNTKLAMDIDSDDELEEDIEDKREEKGKRNERDMIKVCARLSDRGGPDLTIEIGKDQSVGVLVRKIQSGAALTGQHRLRIAYLGKILKENETLLSQGWKEGHLVNALVLQRSS</sequence>
<protein>
    <recommendedName>
        <fullName evidence="2">Ubiquitin-like domain-containing protein</fullName>
    </recommendedName>
</protein>
<feature type="compositionally biased region" description="Low complexity" evidence="1">
    <location>
        <begin position="50"/>
        <end position="66"/>
    </location>
</feature>
<feature type="region of interest" description="Disordered" evidence="1">
    <location>
        <begin position="16"/>
        <end position="78"/>
    </location>
</feature>
<dbReference type="PANTHER" id="PTHR13609">
    <property type="entry name" value="UBIQUITIN DOMAIN CONTAINING 1 PROTEIN-RELATED"/>
    <property type="match status" value="1"/>
</dbReference>
<dbReference type="AlphaFoldDB" id="C5P5J8"/>
<dbReference type="InterPro" id="IPR038169">
    <property type="entry name" value="DC-UbP/UBTD2_N_sf"/>
</dbReference>
<gene>
    <name evidence="3" type="ORF">CPC735_033240</name>
</gene>
<evidence type="ECO:0000256" key="1">
    <source>
        <dbReference type="SAM" id="MobiDB-lite"/>
    </source>
</evidence>
<dbReference type="InterPro" id="IPR032752">
    <property type="entry name" value="DC-UbP/UBTD2_N"/>
</dbReference>
<dbReference type="InterPro" id="IPR029071">
    <property type="entry name" value="Ubiquitin-like_domsf"/>
</dbReference>